<protein>
    <recommendedName>
        <fullName evidence="14">Cholesterol oxidase</fullName>
        <ecNumber evidence="13">1.1.3.6</ecNumber>
        <ecNumber evidence="11">5.3.3.1</ecNumber>
    </recommendedName>
    <alternativeName>
        <fullName evidence="15">Cholesterol isomerase</fullName>
    </alternativeName>
</protein>
<evidence type="ECO:0000256" key="10">
    <source>
        <dbReference type="ARBA" id="ARBA00023235"/>
    </source>
</evidence>
<accession>A0A5P8WHL8</accession>
<name>A0A5P8WHL8_9NOSO</name>
<keyword evidence="18" id="KW-1185">Reference proteome</keyword>
<dbReference type="RefSeq" id="WP_152592301.1">
    <property type="nucleotide sequence ID" value="NZ_CP045227.1"/>
</dbReference>
<evidence type="ECO:0000256" key="6">
    <source>
        <dbReference type="ARBA" id="ARBA00023002"/>
    </source>
</evidence>
<evidence type="ECO:0000256" key="8">
    <source>
        <dbReference type="ARBA" id="ARBA00023166"/>
    </source>
</evidence>
<evidence type="ECO:0000256" key="3">
    <source>
        <dbReference type="ARBA" id="ARBA00022548"/>
    </source>
</evidence>
<evidence type="ECO:0000256" key="11">
    <source>
        <dbReference type="ARBA" id="ARBA00038856"/>
    </source>
</evidence>
<evidence type="ECO:0000313" key="17">
    <source>
        <dbReference type="EMBL" id="QFS52081.1"/>
    </source>
</evidence>
<dbReference type="PANTHER" id="PTHR47470:SF1">
    <property type="entry name" value="FAD-DEPENDENT OXIDOREDUCTASE 2 FAD BINDING DOMAIN-CONTAINING PROTEIN"/>
    <property type="match status" value="1"/>
</dbReference>
<dbReference type="Gene3D" id="3.50.50.60">
    <property type="entry name" value="FAD/NAD(P)-binding domain"/>
    <property type="match status" value="1"/>
</dbReference>
<dbReference type="GO" id="GO:0004769">
    <property type="term" value="F:steroid Delta-isomerase activity"/>
    <property type="evidence" value="ECO:0007669"/>
    <property type="project" value="UniProtKB-EC"/>
</dbReference>
<keyword evidence="4" id="KW-0285">Flavoprotein</keyword>
<dbReference type="GO" id="GO:0008203">
    <property type="term" value="P:cholesterol metabolic process"/>
    <property type="evidence" value="ECO:0007669"/>
    <property type="project" value="UniProtKB-KW"/>
</dbReference>
<dbReference type="PROSITE" id="PS51318">
    <property type="entry name" value="TAT"/>
    <property type="match status" value="1"/>
</dbReference>
<comment type="pathway">
    <text evidence="12">Steroid metabolism; cholesterol degradation.</text>
</comment>
<evidence type="ECO:0000256" key="14">
    <source>
        <dbReference type="ARBA" id="ARBA00049744"/>
    </source>
</evidence>
<keyword evidence="6" id="KW-0560">Oxidoreductase</keyword>
<evidence type="ECO:0000313" key="18">
    <source>
        <dbReference type="Proteomes" id="UP000326678"/>
    </source>
</evidence>
<comment type="similarity">
    <text evidence="2">Belongs to the GMC oxidoreductase family.</text>
</comment>
<dbReference type="PANTHER" id="PTHR47470">
    <property type="entry name" value="CHOLESTEROL OXIDASE"/>
    <property type="match status" value="1"/>
</dbReference>
<dbReference type="InterPro" id="IPR052542">
    <property type="entry name" value="Cholesterol_Oxidase"/>
</dbReference>
<dbReference type="Proteomes" id="UP000326678">
    <property type="component" value="Chromosome Gxm2"/>
</dbReference>
<keyword evidence="3" id="KW-0153">Cholesterol metabolism</keyword>
<proteinExistence type="inferred from homology"/>
<keyword evidence="10" id="KW-0413">Isomerase</keyword>
<keyword evidence="7" id="KW-0443">Lipid metabolism</keyword>
<evidence type="ECO:0000256" key="9">
    <source>
        <dbReference type="ARBA" id="ARBA00023221"/>
    </source>
</evidence>
<dbReference type="SUPFAM" id="SSF54373">
    <property type="entry name" value="FAD-linked reductases, C-terminal domain"/>
    <property type="match status" value="1"/>
</dbReference>
<evidence type="ECO:0000256" key="4">
    <source>
        <dbReference type="ARBA" id="ARBA00022630"/>
    </source>
</evidence>
<gene>
    <name evidence="17" type="ORF">GXM_09575</name>
</gene>
<organism evidence="17 18">
    <name type="scientific">Nostoc sphaeroides CCNUC1</name>
    <dbReference type="NCBI Taxonomy" id="2653204"/>
    <lineage>
        <taxon>Bacteria</taxon>
        <taxon>Bacillati</taxon>
        <taxon>Cyanobacteriota</taxon>
        <taxon>Cyanophyceae</taxon>
        <taxon>Nostocales</taxon>
        <taxon>Nostocaceae</taxon>
        <taxon>Nostoc</taxon>
    </lineage>
</organism>
<dbReference type="EC" id="5.3.3.1" evidence="11"/>
<dbReference type="InterPro" id="IPR019546">
    <property type="entry name" value="TAT_signal_bac_arc"/>
</dbReference>
<evidence type="ECO:0000256" key="15">
    <source>
        <dbReference type="ARBA" id="ARBA00049778"/>
    </source>
</evidence>
<dbReference type="Pfam" id="PF05199">
    <property type="entry name" value="GMC_oxred_C"/>
    <property type="match status" value="1"/>
</dbReference>
<feature type="domain" description="Glucose-methanol-choline oxidoreductase C-terminal" evidence="16">
    <location>
        <begin position="453"/>
        <end position="507"/>
    </location>
</feature>
<evidence type="ECO:0000256" key="5">
    <source>
        <dbReference type="ARBA" id="ARBA00022827"/>
    </source>
</evidence>
<dbReference type="InterPro" id="IPR007867">
    <property type="entry name" value="GMC_OxRtase_C"/>
</dbReference>
<comment type="cofactor">
    <cofactor evidence="1">
        <name>FAD</name>
        <dbReference type="ChEBI" id="CHEBI:57692"/>
    </cofactor>
</comment>
<dbReference type="KEGG" id="nsh:GXM_09575"/>
<dbReference type="GO" id="GO:0016995">
    <property type="term" value="F:cholesterol oxidase activity"/>
    <property type="evidence" value="ECO:0007669"/>
    <property type="project" value="UniProtKB-EC"/>
</dbReference>
<evidence type="ECO:0000256" key="7">
    <source>
        <dbReference type="ARBA" id="ARBA00023098"/>
    </source>
</evidence>
<keyword evidence="9" id="KW-0753">Steroid metabolism</keyword>
<keyword evidence="8" id="KW-1207">Sterol metabolism</keyword>
<evidence type="ECO:0000256" key="13">
    <source>
        <dbReference type="ARBA" id="ARBA00049723"/>
    </source>
</evidence>
<reference evidence="17 18" key="1">
    <citation type="submission" date="2019-10" db="EMBL/GenBank/DDBJ databases">
        <title>Genomic and transcriptomic insights into the perfect genentic adaptation of a filamentous nitrogen-fixing cyanobacterium to rice fields.</title>
        <authorList>
            <person name="Chen Z."/>
        </authorList>
    </citation>
    <scope>NUCLEOTIDE SEQUENCE [LARGE SCALE GENOMIC DNA]</scope>
    <source>
        <strain evidence="17">CCNUC1</strain>
    </source>
</reference>
<evidence type="ECO:0000256" key="1">
    <source>
        <dbReference type="ARBA" id="ARBA00001974"/>
    </source>
</evidence>
<dbReference type="Gene3D" id="3.30.410.10">
    <property type="entry name" value="Cholesterol Oxidase, domain 2"/>
    <property type="match status" value="1"/>
</dbReference>
<keyword evidence="5" id="KW-0274">FAD</keyword>
<sequence>MSQMLNRRRFLQASAAAAASVGVSAIRTTAAGVDEYVEAIVIGSGFGGAVASLRLGQAGIETIVLERGRRWQITDTGDTFCTTENPDGRAAWLSPTTILPPPVPEIPIDVFTGVLDIKRGNGISAYQGAGVGGTSLVYGGITYQPTEELFYKVFPRSIKYSLLDRVYYPRVRSVLKSSPIPDDILQTKYYLASRILQEQAAKAGLNAQKIDIAFDWDIVRQEIAGQKVASIIAGQIYYGTNSGAKNSLDRNYLSMAEATGNVKIRPLHLVTTIGESERGRYRVVCNQINEQGVVLVQKSFVCRYLFLAAGSIGTTELLLRAKTNGTLRRLNNQVGKFWGTNSDSTTLMINASETNPTQGTPGVISIEHLDNPISPVILEPFQAIPFIPQGLIPVLGQGISKPQGYLTYNVSTQSADLFWPNNSADSQKNLQALQYTYQRLNQANGTSLAAPPNYTTTAHPLGGATIGKVCDPHGQVMGYPNLFVVDGSLIPGSTACSNPSLTIAALAEQSMDHFLNRIPWHRKI</sequence>
<evidence type="ECO:0000259" key="16">
    <source>
        <dbReference type="Pfam" id="PF05199"/>
    </source>
</evidence>
<dbReference type="NCBIfam" id="TIGR01409">
    <property type="entry name" value="TAT_signal_seq"/>
    <property type="match status" value="1"/>
</dbReference>
<evidence type="ECO:0000256" key="12">
    <source>
        <dbReference type="ARBA" id="ARBA00049645"/>
    </source>
</evidence>
<dbReference type="AlphaFoldDB" id="A0A5P8WHL8"/>
<dbReference type="EMBL" id="CP045227">
    <property type="protein sequence ID" value="QFS52081.1"/>
    <property type="molecule type" value="Genomic_DNA"/>
</dbReference>
<dbReference type="InterPro" id="IPR036188">
    <property type="entry name" value="FAD/NAD-bd_sf"/>
</dbReference>
<dbReference type="InterPro" id="IPR006311">
    <property type="entry name" value="TAT_signal"/>
</dbReference>
<dbReference type="SUPFAM" id="SSF51905">
    <property type="entry name" value="FAD/NAD(P)-binding domain"/>
    <property type="match status" value="1"/>
</dbReference>
<dbReference type="EC" id="1.1.3.6" evidence="13"/>
<evidence type="ECO:0000256" key="2">
    <source>
        <dbReference type="ARBA" id="ARBA00010790"/>
    </source>
</evidence>